<feature type="chain" id="PRO_5034478524" description="Cupin type-1 domain-containing protein" evidence="6">
    <location>
        <begin position="19"/>
        <end position="227"/>
    </location>
</feature>
<evidence type="ECO:0000259" key="7">
    <source>
        <dbReference type="SMART" id="SM00835"/>
    </source>
</evidence>
<dbReference type="RefSeq" id="XP_001805985.1">
    <property type="nucleotide sequence ID" value="XM_001805933.1"/>
</dbReference>
<dbReference type="CDD" id="cd02241">
    <property type="entry name" value="cupin_OxOx"/>
    <property type="match status" value="1"/>
</dbReference>
<dbReference type="InterPro" id="IPR006045">
    <property type="entry name" value="Cupin_1"/>
</dbReference>
<gene>
    <name evidence="8" type="ORF">JI435_158500</name>
</gene>
<name>A0A7U2HXN5_PHANO</name>
<keyword evidence="3" id="KW-0964">Secreted</keyword>
<evidence type="ECO:0000256" key="4">
    <source>
        <dbReference type="ARBA" id="ARBA00022723"/>
    </source>
</evidence>
<dbReference type="Proteomes" id="UP000663193">
    <property type="component" value="Chromosome 5"/>
</dbReference>
<dbReference type="OrthoDB" id="1921208at2759"/>
<dbReference type="AlphaFoldDB" id="A0A7U2HXN5"/>
<evidence type="ECO:0000256" key="2">
    <source>
        <dbReference type="ARBA" id="ARBA00007456"/>
    </source>
</evidence>
<keyword evidence="9" id="KW-1185">Reference proteome</keyword>
<accession>A0A7U2HXN5</accession>
<dbReference type="KEGG" id="pno:SNOG_15850"/>
<evidence type="ECO:0000313" key="9">
    <source>
        <dbReference type="Proteomes" id="UP000663193"/>
    </source>
</evidence>
<comment type="subcellular location">
    <subcellularLocation>
        <location evidence="1">Secreted</location>
    </subcellularLocation>
</comment>
<comment type="similarity">
    <text evidence="2">Belongs to the germin family.</text>
</comment>
<dbReference type="SUPFAM" id="SSF51182">
    <property type="entry name" value="RmlC-like cupins"/>
    <property type="match status" value="1"/>
</dbReference>
<dbReference type="InterPro" id="IPR011051">
    <property type="entry name" value="RmlC_Cupin_sf"/>
</dbReference>
<dbReference type="Gene3D" id="2.60.120.10">
    <property type="entry name" value="Jelly Rolls"/>
    <property type="match status" value="1"/>
</dbReference>
<feature type="signal peptide" evidence="6">
    <location>
        <begin position="1"/>
        <end position="18"/>
    </location>
</feature>
<evidence type="ECO:0000256" key="6">
    <source>
        <dbReference type="SAM" id="SignalP"/>
    </source>
</evidence>
<feature type="domain" description="Cupin type-1" evidence="7">
    <location>
        <begin position="55"/>
        <end position="199"/>
    </location>
</feature>
<organism evidence="8 9">
    <name type="scientific">Phaeosphaeria nodorum (strain SN15 / ATCC MYA-4574 / FGSC 10173)</name>
    <name type="common">Glume blotch fungus</name>
    <name type="synonym">Parastagonospora nodorum</name>
    <dbReference type="NCBI Taxonomy" id="321614"/>
    <lineage>
        <taxon>Eukaryota</taxon>
        <taxon>Fungi</taxon>
        <taxon>Dikarya</taxon>
        <taxon>Ascomycota</taxon>
        <taxon>Pezizomycotina</taxon>
        <taxon>Dothideomycetes</taxon>
        <taxon>Pleosporomycetidae</taxon>
        <taxon>Pleosporales</taxon>
        <taxon>Pleosporineae</taxon>
        <taxon>Phaeosphaeriaceae</taxon>
        <taxon>Parastagonospora</taxon>
    </lineage>
</organism>
<keyword evidence="5" id="KW-0464">Manganese</keyword>
<dbReference type="PANTHER" id="PTHR31238">
    <property type="entry name" value="GERMIN-LIKE PROTEIN SUBFAMILY 3 MEMBER 3"/>
    <property type="match status" value="1"/>
</dbReference>
<dbReference type="InterPro" id="IPR001929">
    <property type="entry name" value="Germin"/>
</dbReference>
<evidence type="ECO:0000313" key="8">
    <source>
        <dbReference type="EMBL" id="QRC95700.1"/>
    </source>
</evidence>
<dbReference type="PRINTS" id="PR00325">
    <property type="entry name" value="GERMIN"/>
</dbReference>
<evidence type="ECO:0000256" key="3">
    <source>
        <dbReference type="ARBA" id="ARBA00022525"/>
    </source>
</evidence>
<dbReference type="SMART" id="SM00835">
    <property type="entry name" value="Cupin_1"/>
    <property type="match status" value="1"/>
</dbReference>
<evidence type="ECO:0000256" key="1">
    <source>
        <dbReference type="ARBA" id="ARBA00004613"/>
    </source>
</evidence>
<sequence>MFTQLCFFMTALPLLVAAQTTTKSRTLDPDLNAKLKAAASNFDRQALLSDSDWVYNFNQHPNFNSPTGAVLIADAASFPALTTQGMTISILKLAGCGMLPPHLHPRAANLVTAMNGSTTTWMISENGVETVKTELTAMKMTIFPAGSLHMMQNNGCEPVVLISALNSEDAGTLNVLPSLWTVQPDIIRAGFGAEGMNTQSTGQNIPPVGTGAIIGSAECKKRCGIKD</sequence>
<dbReference type="GO" id="GO:0030145">
    <property type="term" value="F:manganese ion binding"/>
    <property type="evidence" value="ECO:0007669"/>
    <property type="project" value="InterPro"/>
</dbReference>
<keyword evidence="4" id="KW-0479">Metal-binding</keyword>
<dbReference type="VEuPathDB" id="FungiDB:JI435_158500"/>
<evidence type="ECO:0000256" key="5">
    <source>
        <dbReference type="ARBA" id="ARBA00023211"/>
    </source>
</evidence>
<dbReference type="Pfam" id="PF00190">
    <property type="entry name" value="Cupin_1"/>
    <property type="match status" value="1"/>
</dbReference>
<dbReference type="InterPro" id="IPR014710">
    <property type="entry name" value="RmlC-like_jellyroll"/>
</dbReference>
<protein>
    <recommendedName>
        <fullName evidence="7">Cupin type-1 domain-containing protein</fullName>
    </recommendedName>
</protein>
<dbReference type="GO" id="GO:0005576">
    <property type="term" value="C:extracellular region"/>
    <property type="evidence" value="ECO:0007669"/>
    <property type="project" value="UniProtKB-SubCell"/>
</dbReference>
<dbReference type="FunFam" id="2.60.120.10:FF:000150">
    <property type="entry name" value="Spherulin, putative"/>
    <property type="match status" value="1"/>
</dbReference>
<keyword evidence="6" id="KW-0732">Signal</keyword>
<dbReference type="EMBL" id="CP069027">
    <property type="protein sequence ID" value="QRC95700.1"/>
    <property type="molecule type" value="Genomic_DNA"/>
</dbReference>
<reference evidence="9" key="1">
    <citation type="journal article" date="2021" name="BMC Genomics">
        <title>Chromosome-level genome assembly and manually-curated proteome of model necrotroph Parastagonospora nodorum Sn15 reveals a genome-wide trove of candidate effector homologs, and redundancy of virulence-related functions within an accessory chromosome.</title>
        <authorList>
            <person name="Bertazzoni S."/>
            <person name="Jones D.A.B."/>
            <person name="Phan H.T."/>
            <person name="Tan K.-C."/>
            <person name="Hane J.K."/>
        </authorList>
    </citation>
    <scope>NUCLEOTIDE SEQUENCE [LARGE SCALE GENOMIC DNA]</scope>
    <source>
        <strain evidence="9">SN15 / ATCC MYA-4574 / FGSC 10173)</strain>
    </source>
</reference>
<proteinExistence type="inferred from homology"/>